<feature type="compositionally biased region" description="Polar residues" evidence="1">
    <location>
        <begin position="446"/>
        <end position="465"/>
    </location>
</feature>
<dbReference type="KEGG" id="spai:FPZ24_10630"/>
<name>A0A5B8LLP7_9SPHN</name>
<feature type="region of interest" description="Disordered" evidence="1">
    <location>
        <begin position="439"/>
        <end position="466"/>
    </location>
</feature>
<accession>A0A5B8LLP7</accession>
<reference evidence="2 3" key="1">
    <citation type="submission" date="2019-07" db="EMBL/GenBank/DDBJ databases">
        <title>Full genome sequence of Sphingomonas sp. 4R-6-7(HKS19).</title>
        <authorList>
            <person name="Im W.-T."/>
        </authorList>
    </citation>
    <scope>NUCLEOTIDE SEQUENCE [LARGE SCALE GENOMIC DNA]</scope>
    <source>
        <strain evidence="2 3">HKS19</strain>
    </source>
</reference>
<dbReference type="AlphaFoldDB" id="A0A5B8LLP7"/>
<dbReference type="GO" id="GO:0016829">
    <property type="term" value="F:lyase activity"/>
    <property type="evidence" value="ECO:0007669"/>
    <property type="project" value="UniProtKB-KW"/>
</dbReference>
<dbReference type="InterPro" id="IPR012669">
    <property type="entry name" value="Pectate_lyase"/>
</dbReference>
<sequence>MKRASQFMVDKASVRGGYVWSYLPDMSRRWGEMEAYPTMVWVQPPGTGTMGHLFLDAYHATRDEYYYRAAEKAAAALIAGQQPAGGWHYFIDFGGKASIAKWYATIGKNAWRLEEFQHFWDNATFDDAGTSEAMQFLLRLYAEKRDARYLPALHKSIDFVLKSQYPNGGWPQRYPATKFPYIDHGKPDYTSFITFNDDVAGENIRFLIQVWQVLGDKRVLGAIDRAMDIYVRTQQPAPQAGWGLQYTLDLKPTGARTYEPTAIVTHTTYANIEQLLAFYRLTGDPKFLKRVPEALDWLDSVKSPPELNKDGKTYPTFLEIGTNRPLYVHRRGSNVVNGEYYVDDNPQNTLGHYSSFRHLDVPKLRRAYDALKAMQPGEVAKDSPVKSTVRRPLDRYYLAEMGAGSDRNADLSANTPDALVGSLNSSGWWPTQIRMTSNRYTRDGSKTPTPGDYSTTRVGDATDTSPYLDPKPVVGISTGTYIAHMETLIAALADAK</sequence>
<dbReference type="SUPFAM" id="SSF81853">
    <property type="entry name" value="Family 10 polysaccharide lyase"/>
    <property type="match status" value="1"/>
</dbReference>
<proteinExistence type="predicted"/>
<evidence type="ECO:0000256" key="1">
    <source>
        <dbReference type="SAM" id="MobiDB-lite"/>
    </source>
</evidence>
<dbReference type="EMBL" id="CP042306">
    <property type="protein sequence ID" value="QDZ09148.1"/>
    <property type="molecule type" value="Genomic_DNA"/>
</dbReference>
<dbReference type="Gene3D" id="1.50.10.20">
    <property type="match status" value="1"/>
</dbReference>
<keyword evidence="3" id="KW-1185">Reference proteome</keyword>
<evidence type="ECO:0000313" key="2">
    <source>
        <dbReference type="EMBL" id="QDZ09148.1"/>
    </source>
</evidence>
<protein>
    <submittedName>
        <fullName evidence="2">Pectate lyase</fullName>
    </submittedName>
</protein>
<dbReference type="OrthoDB" id="9804686at2"/>
<gene>
    <name evidence="2" type="ORF">FPZ24_10630</name>
</gene>
<dbReference type="Pfam" id="PF09492">
    <property type="entry name" value="Pec_lyase"/>
    <property type="match status" value="1"/>
</dbReference>
<evidence type="ECO:0000313" key="3">
    <source>
        <dbReference type="Proteomes" id="UP000315673"/>
    </source>
</evidence>
<keyword evidence="2" id="KW-0456">Lyase</keyword>
<organism evidence="2 3">
    <name type="scientific">Sphingomonas panacisoli</name>
    <dbReference type="NCBI Taxonomy" id="1813879"/>
    <lineage>
        <taxon>Bacteria</taxon>
        <taxon>Pseudomonadati</taxon>
        <taxon>Pseudomonadota</taxon>
        <taxon>Alphaproteobacteria</taxon>
        <taxon>Sphingomonadales</taxon>
        <taxon>Sphingomonadaceae</taxon>
        <taxon>Sphingomonas</taxon>
    </lineage>
</organism>
<dbReference type="Proteomes" id="UP000315673">
    <property type="component" value="Chromosome"/>
</dbReference>